<organism evidence="1 2">
    <name type="scientific">Araneus ventricosus</name>
    <name type="common">Orbweaver spider</name>
    <name type="synonym">Epeira ventricosa</name>
    <dbReference type="NCBI Taxonomy" id="182803"/>
    <lineage>
        <taxon>Eukaryota</taxon>
        <taxon>Metazoa</taxon>
        <taxon>Ecdysozoa</taxon>
        <taxon>Arthropoda</taxon>
        <taxon>Chelicerata</taxon>
        <taxon>Arachnida</taxon>
        <taxon>Araneae</taxon>
        <taxon>Araneomorphae</taxon>
        <taxon>Entelegynae</taxon>
        <taxon>Araneoidea</taxon>
        <taxon>Araneidae</taxon>
        <taxon>Araneus</taxon>
    </lineage>
</organism>
<comment type="caution">
    <text evidence="1">The sequence shown here is derived from an EMBL/GenBank/DDBJ whole genome shotgun (WGS) entry which is preliminary data.</text>
</comment>
<dbReference type="AlphaFoldDB" id="A0A4Y2JAU4"/>
<name>A0A4Y2JAU4_ARAVE</name>
<gene>
    <name evidence="1" type="ORF">AVEN_110590_1</name>
</gene>
<evidence type="ECO:0000313" key="2">
    <source>
        <dbReference type="Proteomes" id="UP000499080"/>
    </source>
</evidence>
<protein>
    <submittedName>
        <fullName evidence="1">Uncharacterized protein</fullName>
    </submittedName>
</protein>
<dbReference type="OrthoDB" id="8047980at2759"/>
<dbReference type="EMBL" id="BGPR01003303">
    <property type="protein sequence ID" value="GBM86336.1"/>
    <property type="molecule type" value="Genomic_DNA"/>
</dbReference>
<evidence type="ECO:0000313" key="1">
    <source>
        <dbReference type="EMBL" id="GBM86336.1"/>
    </source>
</evidence>
<keyword evidence="2" id="KW-1185">Reference proteome</keyword>
<sequence>MGVIFGFRGSFYRRICRNGVGADFHAAQCNSFPSLPSGHSLHLEENYNDLSMILEKINYEEHRWMVCEDFKLLTMLFCWVSRQVTQNILASYVCETIEPETSIGPRLTGKFEVP</sequence>
<accession>A0A4Y2JAU4</accession>
<proteinExistence type="predicted"/>
<reference evidence="1 2" key="1">
    <citation type="journal article" date="2019" name="Sci. Rep.">
        <title>Orb-weaving spider Araneus ventricosus genome elucidates the spidroin gene catalogue.</title>
        <authorList>
            <person name="Kono N."/>
            <person name="Nakamura H."/>
            <person name="Ohtoshi R."/>
            <person name="Moran D.A.P."/>
            <person name="Shinohara A."/>
            <person name="Yoshida Y."/>
            <person name="Fujiwara M."/>
            <person name="Mori M."/>
            <person name="Tomita M."/>
            <person name="Arakawa K."/>
        </authorList>
    </citation>
    <scope>NUCLEOTIDE SEQUENCE [LARGE SCALE GENOMIC DNA]</scope>
</reference>
<dbReference type="Proteomes" id="UP000499080">
    <property type="component" value="Unassembled WGS sequence"/>
</dbReference>